<name>A0AAP2BIJ8_KLEOX</name>
<dbReference type="EMBL" id="JAGKON010000013">
    <property type="protein sequence ID" value="MBQ0600907.1"/>
    <property type="molecule type" value="Genomic_DNA"/>
</dbReference>
<sequence>MNELQTALDTLANNGSWKDAILYGGVAFIGFMVVSALFRSAFFIMLGAVAAYYVFSLQTPDSKVDLQAIAPEKIVSMMIEKSNCAADSVGEINNIGKVVRNGDVIDIAKKCGLMP</sequence>
<dbReference type="AlphaFoldDB" id="A0AAP2BIJ8"/>
<protein>
    <submittedName>
        <fullName evidence="2">Uncharacterized protein</fullName>
    </submittedName>
</protein>
<evidence type="ECO:0000313" key="3">
    <source>
        <dbReference type="Proteomes" id="UP000673434"/>
    </source>
</evidence>
<comment type="caution">
    <text evidence="2">The sequence shown here is derived from an EMBL/GenBank/DDBJ whole genome shotgun (WGS) entry which is preliminary data.</text>
</comment>
<keyword evidence="1" id="KW-1133">Transmembrane helix</keyword>
<accession>A0AAP2BIJ8</accession>
<evidence type="ECO:0000256" key="1">
    <source>
        <dbReference type="SAM" id="Phobius"/>
    </source>
</evidence>
<evidence type="ECO:0000313" key="2">
    <source>
        <dbReference type="EMBL" id="MBQ0600907.1"/>
    </source>
</evidence>
<feature type="transmembrane region" description="Helical" evidence="1">
    <location>
        <begin position="20"/>
        <end position="53"/>
    </location>
</feature>
<dbReference type="Proteomes" id="UP000673434">
    <property type="component" value="Unassembled WGS sequence"/>
</dbReference>
<keyword evidence="1" id="KW-0812">Transmembrane</keyword>
<organism evidence="2 3">
    <name type="scientific">Klebsiella oxytoca</name>
    <dbReference type="NCBI Taxonomy" id="571"/>
    <lineage>
        <taxon>Bacteria</taxon>
        <taxon>Pseudomonadati</taxon>
        <taxon>Pseudomonadota</taxon>
        <taxon>Gammaproteobacteria</taxon>
        <taxon>Enterobacterales</taxon>
        <taxon>Enterobacteriaceae</taxon>
        <taxon>Klebsiella/Raoultella group</taxon>
        <taxon>Klebsiella</taxon>
    </lineage>
</organism>
<proteinExistence type="predicted"/>
<keyword evidence="1" id="KW-0472">Membrane</keyword>
<keyword evidence="3" id="KW-1185">Reference proteome</keyword>
<reference evidence="2 3" key="1">
    <citation type="submission" date="2021-03" db="EMBL/GenBank/DDBJ databases">
        <authorList>
            <person name="Stanton E."/>
        </authorList>
    </citation>
    <scope>NUCLEOTIDE SEQUENCE [LARGE SCALE GENOMIC DNA]</scope>
    <source>
        <strain evidence="2 3">2020EL-00037</strain>
    </source>
</reference>
<gene>
    <name evidence="2" type="ORF">J7S78_14000</name>
</gene>
<dbReference type="RefSeq" id="WP_210846310.1">
    <property type="nucleotide sequence ID" value="NZ_JAGKON010000013.1"/>
</dbReference>